<protein>
    <submittedName>
        <fullName evidence="2">Uncharacterized protein LOC100199488 isoform X1</fullName>
    </submittedName>
</protein>
<dbReference type="PANTHER" id="PTHR15132">
    <property type="entry name" value="SNRNA-ACTIVATING PROTEIN COMPLEX SUBUNIT 2"/>
    <property type="match status" value="1"/>
</dbReference>
<dbReference type="CDD" id="cd00167">
    <property type="entry name" value="SANT"/>
    <property type="match status" value="1"/>
</dbReference>
<dbReference type="RefSeq" id="XP_065656552.1">
    <property type="nucleotide sequence ID" value="XM_065800480.1"/>
</dbReference>
<evidence type="ECO:0000313" key="2">
    <source>
        <dbReference type="RefSeq" id="XP_065656552.1"/>
    </source>
</evidence>
<dbReference type="GeneID" id="100199488"/>
<sequence>MSHSESSHEATLWTFEEKQRFVNGLSMGPPIRKPDGNVDWVRLKKIVGTKTLKEVKDFANYFNSIEQGFFYPEFQTKAAVDVWRYLATCLSKDDSIADACVPQVLTVAGFEPVGCSSSPTDCSPNYQNIYNYLAAATRGTNLPDVSPIDAAVILELLEDVVRSLSCSETLIQRDFMHKRYSELRNIMVAGHVEKPDVCSNSTNPFAIPYEILDFKNAK</sequence>
<dbReference type="Proteomes" id="UP001652625">
    <property type="component" value="Chromosome 06"/>
</dbReference>
<gene>
    <name evidence="2" type="primary">LOC100199488</name>
</gene>
<keyword evidence="1" id="KW-1185">Reference proteome</keyword>
<proteinExistence type="predicted"/>
<name>A0ABM4C4P8_HYDVU</name>
<dbReference type="InterPro" id="IPR001005">
    <property type="entry name" value="SANT/Myb"/>
</dbReference>
<evidence type="ECO:0000313" key="1">
    <source>
        <dbReference type="Proteomes" id="UP001652625"/>
    </source>
</evidence>
<accession>A0ABM4C4P8</accession>
<dbReference type="InterPro" id="IPR021281">
    <property type="entry name" value="SNAPC2"/>
</dbReference>
<organism evidence="1 2">
    <name type="scientific">Hydra vulgaris</name>
    <name type="common">Hydra</name>
    <name type="synonym">Hydra attenuata</name>
    <dbReference type="NCBI Taxonomy" id="6087"/>
    <lineage>
        <taxon>Eukaryota</taxon>
        <taxon>Metazoa</taxon>
        <taxon>Cnidaria</taxon>
        <taxon>Hydrozoa</taxon>
        <taxon>Hydroidolina</taxon>
        <taxon>Anthoathecata</taxon>
        <taxon>Aplanulata</taxon>
        <taxon>Hydridae</taxon>
        <taxon>Hydra</taxon>
    </lineage>
</organism>
<reference evidence="2" key="1">
    <citation type="submission" date="2025-08" db="UniProtKB">
        <authorList>
            <consortium name="RefSeq"/>
        </authorList>
    </citation>
    <scope>IDENTIFICATION</scope>
</reference>
<dbReference type="PANTHER" id="PTHR15132:SF1">
    <property type="entry name" value="SNRNA-ACTIVATING PROTEIN COMPLEX SUBUNIT 2"/>
    <property type="match status" value="1"/>
</dbReference>